<organism evidence="1 2">
    <name type="scientific">Hamadaea flava</name>
    <dbReference type="NCBI Taxonomy" id="1742688"/>
    <lineage>
        <taxon>Bacteria</taxon>
        <taxon>Bacillati</taxon>
        <taxon>Actinomycetota</taxon>
        <taxon>Actinomycetes</taxon>
        <taxon>Micromonosporales</taxon>
        <taxon>Micromonosporaceae</taxon>
        <taxon>Hamadaea</taxon>
    </lineage>
</organism>
<dbReference type="Proteomes" id="UP001595816">
    <property type="component" value="Unassembled WGS sequence"/>
</dbReference>
<dbReference type="RefSeq" id="WP_253755481.1">
    <property type="nucleotide sequence ID" value="NZ_JAMZDZ010000001.1"/>
</dbReference>
<dbReference type="EMBL" id="JBHSAY010000006">
    <property type="protein sequence ID" value="MFC4131715.1"/>
    <property type="molecule type" value="Genomic_DNA"/>
</dbReference>
<keyword evidence="2" id="KW-1185">Reference proteome</keyword>
<name>A0ABV8LL62_9ACTN</name>
<gene>
    <name evidence="1" type="ORF">ACFOZ4_13995</name>
</gene>
<reference evidence="2" key="1">
    <citation type="journal article" date="2019" name="Int. J. Syst. Evol. Microbiol.">
        <title>The Global Catalogue of Microorganisms (GCM) 10K type strain sequencing project: providing services to taxonomists for standard genome sequencing and annotation.</title>
        <authorList>
            <consortium name="The Broad Institute Genomics Platform"/>
            <consortium name="The Broad Institute Genome Sequencing Center for Infectious Disease"/>
            <person name="Wu L."/>
            <person name="Ma J."/>
        </authorList>
    </citation>
    <scope>NUCLEOTIDE SEQUENCE [LARGE SCALE GENOMIC DNA]</scope>
    <source>
        <strain evidence="2">CGMCC 4.7289</strain>
    </source>
</reference>
<accession>A0ABV8LL62</accession>
<evidence type="ECO:0008006" key="3">
    <source>
        <dbReference type="Google" id="ProtNLM"/>
    </source>
</evidence>
<evidence type="ECO:0000313" key="1">
    <source>
        <dbReference type="EMBL" id="MFC4131715.1"/>
    </source>
</evidence>
<proteinExistence type="predicted"/>
<comment type="caution">
    <text evidence="1">The sequence shown here is derived from an EMBL/GenBank/DDBJ whole genome shotgun (WGS) entry which is preliminary data.</text>
</comment>
<protein>
    <recommendedName>
        <fullName evidence="3">DUF1579 domain-containing protein</fullName>
    </recommendedName>
</protein>
<evidence type="ECO:0000313" key="2">
    <source>
        <dbReference type="Proteomes" id="UP001595816"/>
    </source>
</evidence>
<sequence>MTEQLLDTAQSTTITRHPALMSLDPLVGSWTILGPGHEGTVTYEWMPGGHFLVQRVHLTQDGHTTQGVEYIGYDADSGTLRSHYFGSSGDLLEYTYEITGGELTIWFGQPGSPACYRGTFDESGDNATGAWTWPGGGYQSTMTRAHS</sequence>